<dbReference type="GO" id="GO:0005524">
    <property type="term" value="F:ATP binding"/>
    <property type="evidence" value="ECO:0007669"/>
    <property type="project" value="UniProtKB-KW"/>
</dbReference>
<dbReference type="Pfam" id="PF01472">
    <property type="entry name" value="PUA"/>
    <property type="match status" value="1"/>
</dbReference>
<dbReference type="InterPro" id="IPR005715">
    <property type="entry name" value="Glu_5kinase/COase_Synthase"/>
</dbReference>
<dbReference type="InterPro" id="IPR002478">
    <property type="entry name" value="PUA"/>
</dbReference>
<dbReference type="OrthoDB" id="9804434at2"/>
<proteinExistence type="inferred from homology"/>
<gene>
    <name evidence="8 10" type="primary">proB</name>
    <name evidence="10" type="ORF">BLTE_33730</name>
</gene>
<dbReference type="InterPro" id="IPR041739">
    <property type="entry name" value="G5K_ProB"/>
</dbReference>
<sequence>MCSSPSSKTQQAAPQLAAFRRIVIKVGSALLVDPKEGVPRTEWLASLAADLGMLHRRGADLMVVSSGAIALGRTVLRLGRGPLKLEESQAAAAVGQIALARVWSEMLAAEGMKAGQILLTLGDTEERRRYLNGRNTLDKLLELGAVPVINENDTVATTEIRYGDNDRLAARVGTMASADLVVLLSDIDGLYTAPPQQDPTATFIPVVPRITAEIEAMAGDVGSELSRGGMRTKIEAAKIATSGGAHLLIASGRVPNPLRAVEQGARATWFLTPANPVTARKKWIAGSLEPKGTLHIDAGARAALKRGKSLLPAGVIRIEGAFARGDAVIVRGPDGAEVARGLVAYDAEDAAKILRRSSEDILMILGFSGRTEMIHRDDMAFAGE</sequence>
<keyword evidence="7 8" id="KW-0067">ATP-binding</keyword>
<dbReference type="GO" id="GO:0003723">
    <property type="term" value="F:RNA binding"/>
    <property type="evidence" value="ECO:0007669"/>
    <property type="project" value="InterPro"/>
</dbReference>
<feature type="binding site" evidence="8">
    <location>
        <position position="25"/>
    </location>
    <ligand>
        <name>ATP</name>
        <dbReference type="ChEBI" id="CHEBI:30616"/>
    </ligand>
</feature>
<dbReference type="InterPro" id="IPR011529">
    <property type="entry name" value="Glu_5kinase"/>
</dbReference>
<evidence type="ECO:0000256" key="8">
    <source>
        <dbReference type="HAMAP-Rule" id="MF_00456"/>
    </source>
</evidence>
<evidence type="ECO:0000256" key="6">
    <source>
        <dbReference type="ARBA" id="ARBA00022777"/>
    </source>
</evidence>
<organism evidence="10 11">
    <name type="scientific">Blastochloris tepida</name>
    <dbReference type="NCBI Taxonomy" id="2233851"/>
    <lineage>
        <taxon>Bacteria</taxon>
        <taxon>Pseudomonadati</taxon>
        <taxon>Pseudomonadota</taxon>
        <taxon>Alphaproteobacteria</taxon>
        <taxon>Hyphomicrobiales</taxon>
        <taxon>Blastochloridaceae</taxon>
        <taxon>Blastochloris</taxon>
    </lineage>
</organism>
<dbReference type="Pfam" id="PF00696">
    <property type="entry name" value="AA_kinase"/>
    <property type="match status" value="1"/>
</dbReference>
<dbReference type="HAMAP" id="MF_00456">
    <property type="entry name" value="ProB"/>
    <property type="match status" value="1"/>
</dbReference>
<dbReference type="InterPro" id="IPR001057">
    <property type="entry name" value="Glu/AcGlu_kinase"/>
</dbReference>
<dbReference type="EC" id="2.7.2.11" evidence="8"/>
<comment type="pathway">
    <text evidence="8">Amino-acid biosynthesis; L-proline biosynthesis; L-glutamate 5-semialdehyde from L-glutamate: step 1/2.</text>
</comment>
<feature type="binding site" evidence="8">
    <location>
        <position position="165"/>
    </location>
    <ligand>
        <name>substrate</name>
    </ligand>
</feature>
<dbReference type="PANTHER" id="PTHR43654:SF1">
    <property type="entry name" value="ISOPENTENYL PHOSPHATE KINASE"/>
    <property type="match status" value="1"/>
</dbReference>
<keyword evidence="3 8" id="KW-0641">Proline biosynthesis</keyword>
<comment type="subcellular location">
    <subcellularLocation>
        <location evidence="8">Cytoplasm</location>
    </subcellularLocation>
</comment>
<dbReference type="NCBIfam" id="TIGR01027">
    <property type="entry name" value="proB"/>
    <property type="match status" value="1"/>
</dbReference>
<evidence type="ECO:0000256" key="5">
    <source>
        <dbReference type="ARBA" id="ARBA00022741"/>
    </source>
</evidence>
<name>A0A348G555_9HYPH</name>
<dbReference type="InterPro" id="IPR036974">
    <property type="entry name" value="PUA_sf"/>
</dbReference>
<evidence type="ECO:0000256" key="7">
    <source>
        <dbReference type="ARBA" id="ARBA00022840"/>
    </source>
</evidence>
<evidence type="ECO:0000256" key="4">
    <source>
        <dbReference type="ARBA" id="ARBA00022679"/>
    </source>
</evidence>
<dbReference type="PIRSF" id="PIRSF000729">
    <property type="entry name" value="GK"/>
    <property type="match status" value="1"/>
</dbReference>
<feature type="domain" description="PUA" evidence="9">
    <location>
        <begin position="292"/>
        <end position="374"/>
    </location>
</feature>
<dbReference type="PRINTS" id="PR00474">
    <property type="entry name" value="GLU5KINASE"/>
</dbReference>
<dbReference type="Proteomes" id="UP000266934">
    <property type="component" value="Chromosome"/>
</dbReference>
<evidence type="ECO:0000256" key="1">
    <source>
        <dbReference type="ARBA" id="ARBA00022490"/>
    </source>
</evidence>
<evidence type="ECO:0000259" key="9">
    <source>
        <dbReference type="SMART" id="SM00359"/>
    </source>
</evidence>
<dbReference type="SMART" id="SM00359">
    <property type="entry name" value="PUA"/>
    <property type="match status" value="1"/>
</dbReference>
<dbReference type="UniPathway" id="UPA00098">
    <property type="reaction ID" value="UER00359"/>
</dbReference>
<comment type="function">
    <text evidence="8">Catalyzes the transfer of a phosphate group to glutamate to form L-glutamate 5-phosphate.</text>
</comment>
<dbReference type="FunFam" id="2.30.130.10:FF:000007">
    <property type="entry name" value="Glutamate 5-kinase"/>
    <property type="match status" value="1"/>
</dbReference>
<dbReference type="CDD" id="cd21157">
    <property type="entry name" value="PUA_G5K"/>
    <property type="match status" value="1"/>
</dbReference>
<dbReference type="PROSITE" id="PS00902">
    <property type="entry name" value="GLUTAMATE_5_KINASE"/>
    <property type="match status" value="1"/>
</dbReference>
<dbReference type="EMBL" id="AP018907">
    <property type="protein sequence ID" value="BBF94688.1"/>
    <property type="molecule type" value="Genomic_DNA"/>
</dbReference>
<protein>
    <recommendedName>
        <fullName evidence="8">Glutamate 5-kinase</fullName>
        <ecNumber evidence="8">2.7.2.11</ecNumber>
    </recommendedName>
    <alternativeName>
        <fullName evidence="8">Gamma-glutamyl kinase</fullName>
        <shortName evidence="8">GK</shortName>
    </alternativeName>
</protein>
<evidence type="ECO:0000256" key="2">
    <source>
        <dbReference type="ARBA" id="ARBA00022605"/>
    </source>
</evidence>
<comment type="caution">
    <text evidence="8">Lacks conserved residue(s) required for the propagation of feature annotation.</text>
</comment>
<dbReference type="InterPro" id="IPR015947">
    <property type="entry name" value="PUA-like_sf"/>
</dbReference>
<dbReference type="KEGG" id="blag:BLTE_33730"/>
<dbReference type="Gene3D" id="2.30.130.10">
    <property type="entry name" value="PUA domain"/>
    <property type="match status" value="1"/>
</dbReference>
<dbReference type="InterPro" id="IPR019797">
    <property type="entry name" value="Glutamate_5-kinase_CS"/>
</dbReference>
<dbReference type="CDD" id="cd04242">
    <property type="entry name" value="AAK_G5K_ProB"/>
    <property type="match status" value="1"/>
</dbReference>
<keyword evidence="4 8" id="KW-0808">Transferase</keyword>
<keyword evidence="5 8" id="KW-0547">Nucleotide-binding</keyword>
<feature type="binding site" evidence="8">
    <location>
        <position position="66"/>
    </location>
    <ligand>
        <name>substrate</name>
    </ligand>
</feature>
<keyword evidence="6 8" id="KW-0418">Kinase</keyword>
<dbReference type="PROSITE" id="PS50890">
    <property type="entry name" value="PUA"/>
    <property type="match status" value="1"/>
</dbReference>
<keyword evidence="2 8" id="KW-0028">Amino-acid biosynthesis</keyword>
<feature type="binding site" evidence="8">
    <location>
        <position position="153"/>
    </location>
    <ligand>
        <name>substrate</name>
    </ligand>
</feature>
<dbReference type="GO" id="GO:0005829">
    <property type="term" value="C:cytosol"/>
    <property type="evidence" value="ECO:0007669"/>
    <property type="project" value="TreeGrafter"/>
</dbReference>
<dbReference type="GO" id="GO:0004349">
    <property type="term" value="F:glutamate 5-kinase activity"/>
    <property type="evidence" value="ECO:0007669"/>
    <property type="project" value="UniProtKB-UniRule"/>
</dbReference>
<dbReference type="Gene3D" id="3.40.1160.10">
    <property type="entry name" value="Acetylglutamate kinase-like"/>
    <property type="match status" value="1"/>
</dbReference>
<keyword evidence="11" id="KW-1185">Reference proteome</keyword>
<dbReference type="SUPFAM" id="SSF88697">
    <property type="entry name" value="PUA domain-like"/>
    <property type="match status" value="1"/>
</dbReference>
<keyword evidence="1 8" id="KW-0963">Cytoplasm</keyword>
<dbReference type="FunFam" id="3.40.1160.10:FF:000018">
    <property type="entry name" value="Glutamate 5-kinase"/>
    <property type="match status" value="1"/>
</dbReference>
<dbReference type="GO" id="GO:0055129">
    <property type="term" value="P:L-proline biosynthetic process"/>
    <property type="evidence" value="ECO:0007669"/>
    <property type="project" value="UniProtKB-UniRule"/>
</dbReference>
<dbReference type="RefSeq" id="WP_126401755.1">
    <property type="nucleotide sequence ID" value="NZ_AP018907.1"/>
</dbReference>
<reference evidence="10 11" key="1">
    <citation type="submission" date="2018-08" db="EMBL/GenBank/DDBJ databases">
        <title>Complete genome sequencing of Blastochloris tepida GI.</title>
        <authorList>
            <person name="Tsukatani Y."/>
            <person name="Mori H."/>
        </authorList>
    </citation>
    <scope>NUCLEOTIDE SEQUENCE [LARGE SCALE GENOMIC DNA]</scope>
    <source>
        <strain evidence="10 11">GI</strain>
    </source>
</reference>
<comment type="catalytic activity">
    <reaction evidence="8">
        <text>L-glutamate + ATP = L-glutamyl 5-phosphate + ADP</text>
        <dbReference type="Rhea" id="RHEA:14877"/>
        <dbReference type="ChEBI" id="CHEBI:29985"/>
        <dbReference type="ChEBI" id="CHEBI:30616"/>
        <dbReference type="ChEBI" id="CHEBI:58274"/>
        <dbReference type="ChEBI" id="CHEBI:456216"/>
        <dbReference type="EC" id="2.7.2.11"/>
    </reaction>
</comment>
<evidence type="ECO:0000313" key="10">
    <source>
        <dbReference type="EMBL" id="BBF94688.1"/>
    </source>
</evidence>
<evidence type="ECO:0000313" key="11">
    <source>
        <dbReference type="Proteomes" id="UP000266934"/>
    </source>
</evidence>
<dbReference type="PANTHER" id="PTHR43654">
    <property type="entry name" value="GLUTAMATE 5-KINASE"/>
    <property type="match status" value="1"/>
</dbReference>
<comment type="similarity">
    <text evidence="8">Belongs to the glutamate 5-kinase family.</text>
</comment>
<feature type="binding site" evidence="8">
    <location>
        <begin position="185"/>
        <end position="186"/>
    </location>
    <ligand>
        <name>ATP</name>
        <dbReference type="ChEBI" id="CHEBI:30616"/>
    </ligand>
</feature>
<dbReference type="AlphaFoldDB" id="A0A348G555"/>
<dbReference type="InterPro" id="IPR036393">
    <property type="entry name" value="AceGlu_kinase-like_sf"/>
</dbReference>
<dbReference type="SUPFAM" id="SSF53633">
    <property type="entry name" value="Carbamate kinase-like"/>
    <property type="match status" value="1"/>
</dbReference>
<evidence type="ECO:0000256" key="3">
    <source>
        <dbReference type="ARBA" id="ARBA00022650"/>
    </source>
</evidence>
<dbReference type="InterPro" id="IPR001048">
    <property type="entry name" value="Asp/Glu/Uridylate_kinase"/>
</dbReference>
<accession>A0A348G555</accession>